<reference evidence="2 3" key="1">
    <citation type="submission" date="2016-11" db="EMBL/GenBank/DDBJ databases">
        <authorList>
            <person name="Jaros S."/>
            <person name="Januszkiewicz K."/>
            <person name="Wedrychowicz H."/>
        </authorList>
    </citation>
    <scope>NUCLEOTIDE SEQUENCE [LARGE SCALE GENOMIC DNA]</scope>
    <source>
        <strain evidence="2 3">DSM 26897</strain>
    </source>
</reference>
<dbReference type="InterPro" id="IPR024423">
    <property type="entry name" value="DUF3050"/>
</dbReference>
<accession>A0A1M5GG32</accession>
<dbReference type="SUPFAM" id="SSF48613">
    <property type="entry name" value="Heme oxygenase-like"/>
    <property type="match status" value="1"/>
</dbReference>
<protein>
    <recommendedName>
        <fullName evidence="4">DUF3050 domain-containing protein</fullName>
    </recommendedName>
</protein>
<dbReference type="Proteomes" id="UP000184368">
    <property type="component" value="Unassembled WGS sequence"/>
</dbReference>
<keyword evidence="3" id="KW-1185">Reference proteome</keyword>
<keyword evidence="1" id="KW-0472">Membrane</keyword>
<dbReference type="EMBL" id="FQUO01000016">
    <property type="protein sequence ID" value="SHG02462.1"/>
    <property type="molecule type" value="Genomic_DNA"/>
</dbReference>
<evidence type="ECO:0000313" key="3">
    <source>
        <dbReference type="Proteomes" id="UP000184368"/>
    </source>
</evidence>
<feature type="transmembrane region" description="Helical" evidence="1">
    <location>
        <begin position="20"/>
        <end position="46"/>
    </location>
</feature>
<organism evidence="2 3">
    <name type="scientific">Cnuella takakiae</name>
    <dbReference type="NCBI Taxonomy" id="1302690"/>
    <lineage>
        <taxon>Bacteria</taxon>
        <taxon>Pseudomonadati</taxon>
        <taxon>Bacteroidota</taxon>
        <taxon>Chitinophagia</taxon>
        <taxon>Chitinophagales</taxon>
        <taxon>Chitinophagaceae</taxon>
        <taxon>Cnuella</taxon>
    </lineage>
</organism>
<sequence length="319" mass="35869">MPGWFPCSDNIYRKKQGSYLLFVAFVLPWFTISGIFVFACMAPPYLLFFCSAKYPPVNNPIDQLKAAVAPLHDQLVNHPLYGSIQTLEQLQVFQQHHVFAVWDFMSLLKSLQRNLTCVGTPWLPVGNANTRFLINEIVVGEESDVDQHGNRMSHFELYLLAMQATGTGTDDIQNFIAAIGKGSPVHDALVTAAVPQSVADFVNHTFNLIATAPLHCQAAVFTFGREDLIPGMFLSFVKELAQSFPRQIETFLYYLERHIEVDGEHHAQLAFQMTQELCGNDAQKWEEATQAVQEAMQMRLVLWNGILEKLQPAIVVEPA</sequence>
<proteinExistence type="predicted"/>
<keyword evidence="1" id="KW-0812">Transmembrane</keyword>
<evidence type="ECO:0000256" key="1">
    <source>
        <dbReference type="SAM" id="Phobius"/>
    </source>
</evidence>
<dbReference type="AlphaFoldDB" id="A0A1M5GG32"/>
<evidence type="ECO:0008006" key="4">
    <source>
        <dbReference type="Google" id="ProtNLM"/>
    </source>
</evidence>
<dbReference type="Gene3D" id="1.20.910.10">
    <property type="entry name" value="Heme oxygenase-like"/>
    <property type="match status" value="1"/>
</dbReference>
<keyword evidence="1" id="KW-1133">Transmembrane helix</keyword>
<name>A0A1M5GG32_9BACT</name>
<evidence type="ECO:0000313" key="2">
    <source>
        <dbReference type="EMBL" id="SHG02462.1"/>
    </source>
</evidence>
<dbReference type="InterPro" id="IPR016084">
    <property type="entry name" value="Haem_Oase-like_multi-hlx"/>
</dbReference>
<gene>
    <name evidence="2" type="ORF">SAMN05444008_11656</name>
</gene>
<dbReference type="Pfam" id="PF11251">
    <property type="entry name" value="DUF3050"/>
    <property type="match status" value="1"/>
</dbReference>